<comment type="caution">
    <text evidence="1">The sequence shown here is derived from an EMBL/GenBank/DDBJ whole genome shotgun (WGS) entry which is preliminary data.</text>
</comment>
<evidence type="ECO:0000313" key="1">
    <source>
        <dbReference type="EMBL" id="OFW58412.1"/>
    </source>
</evidence>
<accession>A0A1F2WNK0</accession>
<evidence type="ECO:0000313" key="2">
    <source>
        <dbReference type="Proteomes" id="UP000177876"/>
    </source>
</evidence>
<name>A0A1F2WNK0_9ACTN</name>
<proteinExistence type="predicted"/>
<reference evidence="1 2" key="1">
    <citation type="journal article" date="2016" name="Nat. Commun.">
        <title>Thousands of microbial genomes shed light on interconnected biogeochemical processes in an aquifer system.</title>
        <authorList>
            <person name="Anantharaman K."/>
            <person name="Brown C.T."/>
            <person name="Hug L.A."/>
            <person name="Sharon I."/>
            <person name="Castelle C.J."/>
            <person name="Probst A.J."/>
            <person name="Thomas B.C."/>
            <person name="Singh A."/>
            <person name="Wilkins M.J."/>
            <person name="Karaoz U."/>
            <person name="Brodie E.L."/>
            <person name="Williams K.H."/>
            <person name="Hubbard S.S."/>
            <person name="Banfield J.F."/>
        </authorList>
    </citation>
    <scope>NUCLEOTIDE SEQUENCE [LARGE SCALE GENOMIC DNA]</scope>
</reference>
<dbReference type="AlphaFoldDB" id="A0A1F2WNK0"/>
<dbReference type="EMBL" id="MELK01000023">
    <property type="protein sequence ID" value="OFW58412.1"/>
    <property type="molecule type" value="Genomic_DNA"/>
</dbReference>
<gene>
    <name evidence="1" type="ORF">A2Y75_01505</name>
</gene>
<protein>
    <submittedName>
        <fullName evidence="1">Uncharacterized protein</fullName>
    </submittedName>
</protein>
<sequence>MKKTYGIATCEGAYTDIIELEADTIEGSREEAAKLMDREIRPSSLVELDGRGPFYSSDGELISYTHAPSRTIEDHIEANYKRLMPAAWPRKKEAYDDLRRFEAGAAFVLDRSTEGSRGPEVEQTYLCDVDFRKLDEQGLVRGGANGVRIYRDGSCWVYNNAEDEVWSDLDEWMMSWCEPDAATRILGGEAEYSDDELERGKEEQAVQILVAVRVALEGRE</sequence>
<dbReference type="Proteomes" id="UP000177876">
    <property type="component" value="Unassembled WGS sequence"/>
</dbReference>
<organism evidence="1 2">
    <name type="scientific">Candidatus Solincola sediminis</name>
    <dbReference type="NCBI Taxonomy" id="1797199"/>
    <lineage>
        <taxon>Bacteria</taxon>
        <taxon>Bacillati</taxon>
        <taxon>Actinomycetota</taxon>
        <taxon>Candidatus Geothermincolia</taxon>
        <taxon>Candidatus Geothermincolales</taxon>
        <taxon>Candidatus Geothermincolaceae</taxon>
        <taxon>Candidatus Solincola</taxon>
    </lineage>
</organism>